<dbReference type="PANTHER" id="PTHR46825">
    <property type="entry name" value="D-ALANYL-D-ALANINE-CARBOXYPEPTIDASE/ENDOPEPTIDASE AMPH"/>
    <property type="match status" value="1"/>
</dbReference>
<keyword evidence="1" id="KW-0472">Membrane</keyword>
<feature type="transmembrane region" description="Helical" evidence="1">
    <location>
        <begin position="522"/>
        <end position="543"/>
    </location>
</feature>
<organism evidence="4 5">
    <name type="scientific">Sphingomonas aerophila</name>
    <dbReference type="NCBI Taxonomy" id="1344948"/>
    <lineage>
        <taxon>Bacteria</taxon>
        <taxon>Pseudomonadati</taxon>
        <taxon>Pseudomonadota</taxon>
        <taxon>Alphaproteobacteria</taxon>
        <taxon>Sphingomonadales</taxon>
        <taxon>Sphingomonadaceae</taxon>
        <taxon>Sphingomonas</taxon>
    </lineage>
</organism>
<feature type="transmembrane region" description="Helical" evidence="1">
    <location>
        <begin position="598"/>
        <end position="624"/>
    </location>
</feature>
<reference evidence="4 5" key="1">
    <citation type="submission" date="2020-08" db="EMBL/GenBank/DDBJ databases">
        <title>Genomic Encyclopedia of Type Strains, Phase IV (KMG-IV): sequencing the most valuable type-strain genomes for metagenomic binning, comparative biology and taxonomic classification.</title>
        <authorList>
            <person name="Goeker M."/>
        </authorList>
    </citation>
    <scope>NUCLEOTIDE SEQUENCE [LARGE SCALE GENOMIC DNA]</scope>
    <source>
        <strain evidence="4 5">DSM 100044</strain>
    </source>
</reference>
<feature type="transmembrane region" description="Helical" evidence="1">
    <location>
        <begin position="636"/>
        <end position="660"/>
    </location>
</feature>
<keyword evidence="1" id="KW-0812">Transmembrane</keyword>
<evidence type="ECO:0000256" key="1">
    <source>
        <dbReference type="SAM" id="Phobius"/>
    </source>
</evidence>
<dbReference type="SUPFAM" id="SSF56601">
    <property type="entry name" value="beta-lactamase/transpeptidase-like"/>
    <property type="match status" value="1"/>
</dbReference>
<evidence type="ECO:0000313" key="5">
    <source>
        <dbReference type="Proteomes" id="UP000546200"/>
    </source>
</evidence>
<evidence type="ECO:0000313" key="4">
    <source>
        <dbReference type="EMBL" id="MBB5715609.1"/>
    </source>
</evidence>
<feature type="chain" id="PRO_5031114861" evidence="2">
    <location>
        <begin position="21"/>
        <end position="664"/>
    </location>
</feature>
<dbReference type="Proteomes" id="UP000546200">
    <property type="component" value="Unassembled WGS sequence"/>
</dbReference>
<accession>A0A7W9EUT8</accession>
<dbReference type="InterPro" id="IPR001466">
    <property type="entry name" value="Beta-lactam-related"/>
</dbReference>
<comment type="caution">
    <text evidence="4">The sequence shown here is derived from an EMBL/GenBank/DDBJ whole genome shotgun (WGS) entry which is preliminary data.</text>
</comment>
<dbReference type="PANTHER" id="PTHR46825:SF9">
    <property type="entry name" value="BETA-LACTAMASE-RELATED DOMAIN-CONTAINING PROTEIN"/>
    <property type="match status" value="1"/>
</dbReference>
<keyword evidence="2" id="KW-0732">Signal</keyword>
<dbReference type="InterPro" id="IPR050491">
    <property type="entry name" value="AmpC-like"/>
</dbReference>
<feature type="domain" description="Beta-lactamase-related" evidence="3">
    <location>
        <begin position="68"/>
        <end position="380"/>
    </location>
</feature>
<evidence type="ECO:0000259" key="3">
    <source>
        <dbReference type="Pfam" id="PF00144"/>
    </source>
</evidence>
<keyword evidence="5" id="KW-1185">Reference proteome</keyword>
<gene>
    <name evidence="4" type="ORF">FHS94_002464</name>
</gene>
<dbReference type="Pfam" id="PF00144">
    <property type="entry name" value="Beta-lactamase"/>
    <property type="match status" value="1"/>
</dbReference>
<sequence>MRLKRWAATLAMLISGVAPAQLPVSKLPPAPAPTIVSAAVPTPQGRHELTAADVDPWLDGYMPYALHSADIAGAVVMVVRNGQIIASRGYGYADIGKRQPVNPALTLFRPGSVSKLVTWTAVMQQVQAGKINLDQDINTYLDFRIPPRNGKPITMRQIMTHTAGFEEAAKDLITYNSKDVQPIGRYLKRWTPRRIFDPGTTPAYSNWATTLAGYVVERVSGEPFDTYVERHIFAPLDMRTASFRQPLPPALARLSAVGYPRASEPAKGFEVVVPGPAGALSASGLDMAKFMIAHLDGGRGVLDPATAATMHNSPLDRVNPYSLIPPLNRMELGFFETNINGREVIAHLGDTENFHTSLHLFMADRVGLYVSFNSAGREGAAHAVRGQLFQDFADRYFPSTERDGRVDARTAAEHARMMVGQWQNSRHSESNFVNILNLFGQSQISVDDKGALVIPALKGPGGALQKWVEIAPFVWRDANGHDRLAAKVVDGKVVRWSFDLVSPFMMFDPVPASRSATWLKPALYASLAVLLLTVLYWPATWYIRRRYQSQLKVTGQARRAYRATRIMALADLLVLASWVAFVTILLGDLQLLSSGADVFLWALQILGAIVFVGAVGIAAWNAWLTWRDGRRWTAKLWSALVLLATLVVLYVASTFSLLAMTVNY</sequence>
<dbReference type="RefSeq" id="WP_184058107.1">
    <property type="nucleotide sequence ID" value="NZ_JACIJK010000007.1"/>
</dbReference>
<dbReference type="Gene3D" id="3.40.710.10">
    <property type="entry name" value="DD-peptidase/beta-lactamase superfamily"/>
    <property type="match status" value="1"/>
</dbReference>
<protein>
    <submittedName>
        <fullName evidence="4">CubicO group peptidase (Beta-lactamase class C family)</fullName>
    </submittedName>
</protein>
<feature type="signal peptide" evidence="2">
    <location>
        <begin position="1"/>
        <end position="20"/>
    </location>
</feature>
<proteinExistence type="predicted"/>
<dbReference type="InterPro" id="IPR012338">
    <property type="entry name" value="Beta-lactam/transpept-like"/>
</dbReference>
<keyword evidence="1" id="KW-1133">Transmembrane helix</keyword>
<dbReference type="AlphaFoldDB" id="A0A7W9EUT8"/>
<evidence type="ECO:0000256" key="2">
    <source>
        <dbReference type="SAM" id="SignalP"/>
    </source>
</evidence>
<feature type="transmembrane region" description="Helical" evidence="1">
    <location>
        <begin position="564"/>
        <end position="586"/>
    </location>
</feature>
<name>A0A7W9EUT8_9SPHN</name>
<dbReference type="EMBL" id="JACIJK010000007">
    <property type="protein sequence ID" value="MBB5715609.1"/>
    <property type="molecule type" value="Genomic_DNA"/>
</dbReference>